<name>A0ABT7K6H6_9HYPH</name>
<feature type="transmembrane region" description="Helical" evidence="7">
    <location>
        <begin position="99"/>
        <end position="122"/>
    </location>
</feature>
<dbReference type="Pfam" id="PF19300">
    <property type="entry name" value="BPD_transp_1_N"/>
    <property type="match status" value="1"/>
</dbReference>
<keyword evidence="6 7" id="KW-0472">Membrane</keyword>
<feature type="domain" description="ABC transmembrane type-1" evidence="8">
    <location>
        <begin position="95"/>
        <end position="296"/>
    </location>
</feature>
<dbReference type="RefSeq" id="WP_285877173.1">
    <property type="nucleotide sequence ID" value="NZ_JARFYN010000001.1"/>
</dbReference>
<evidence type="ECO:0000256" key="2">
    <source>
        <dbReference type="ARBA" id="ARBA00022448"/>
    </source>
</evidence>
<protein>
    <submittedName>
        <fullName evidence="9">ABC transporter permease</fullName>
    </submittedName>
</protein>
<keyword evidence="5 7" id="KW-1133">Transmembrane helix</keyword>
<sequence length="306" mass="32906">MFFLVIRRLVQTVLILLGVAAITFLLLYALPADPAVLIAGRSATPQMVAGIRHELGLDQPLIIQFLHYLDALLHGDLGRSYTQKTAVLPLIQARLPATIVLMAAGIVVEVALGLTFGIIAAIKRGGLVDRTVMMLSFVGVSSPQFVVALLLLYIFAATLGWFPMSGFGTARHVVLPALTLGVLGAGWYARMVRSAMIDVLNHDYVRTARAKGLSSTRIIFRHVLPNAILPIIAMIGIDIGQFMSGVVVVEAVYGWPGIGQLAWQAIQQVDIPIIMGVTLTSALAIVLGNLVADFIAPFIDPRIRAQ</sequence>
<dbReference type="InterPro" id="IPR000515">
    <property type="entry name" value="MetI-like"/>
</dbReference>
<dbReference type="EMBL" id="JARFYN010000001">
    <property type="protein sequence ID" value="MDL2404212.1"/>
    <property type="molecule type" value="Genomic_DNA"/>
</dbReference>
<dbReference type="PANTHER" id="PTHR43163:SF6">
    <property type="entry name" value="DIPEPTIDE TRANSPORT SYSTEM PERMEASE PROTEIN DPPB-RELATED"/>
    <property type="match status" value="1"/>
</dbReference>
<evidence type="ECO:0000256" key="6">
    <source>
        <dbReference type="ARBA" id="ARBA00023136"/>
    </source>
</evidence>
<dbReference type="InterPro" id="IPR045621">
    <property type="entry name" value="BPD_transp_1_N"/>
</dbReference>
<comment type="caution">
    <text evidence="9">The sequence shown here is derived from an EMBL/GenBank/DDBJ whole genome shotgun (WGS) entry which is preliminary data.</text>
</comment>
<evidence type="ECO:0000256" key="3">
    <source>
        <dbReference type="ARBA" id="ARBA00022475"/>
    </source>
</evidence>
<gene>
    <name evidence="9" type="ORF">PY650_00775</name>
</gene>
<dbReference type="Proteomes" id="UP001172630">
    <property type="component" value="Unassembled WGS sequence"/>
</dbReference>
<comment type="similarity">
    <text evidence="7">Belongs to the binding-protein-dependent transport system permease family.</text>
</comment>
<evidence type="ECO:0000256" key="1">
    <source>
        <dbReference type="ARBA" id="ARBA00004651"/>
    </source>
</evidence>
<proteinExistence type="inferred from homology"/>
<reference evidence="9" key="1">
    <citation type="submission" date="2023-06" db="EMBL/GenBank/DDBJ databases">
        <title>Phylogenetic Diversity of Rhizobium strains.</title>
        <authorList>
            <person name="Moura F.T."/>
            <person name="Helene L.C.F."/>
            <person name="Hungria M."/>
        </authorList>
    </citation>
    <scope>NUCLEOTIDE SEQUENCE</scope>
    <source>
        <strain evidence="9">CCGE524</strain>
    </source>
</reference>
<dbReference type="Gene3D" id="1.10.3720.10">
    <property type="entry name" value="MetI-like"/>
    <property type="match status" value="1"/>
</dbReference>
<organism evidence="9 10">
    <name type="scientific">Rhizobium calliandrae</name>
    <dbReference type="NCBI Taxonomy" id="1312182"/>
    <lineage>
        <taxon>Bacteria</taxon>
        <taxon>Pseudomonadati</taxon>
        <taxon>Pseudomonadota</taxon>
        <taxon>Alphaproteobacteria</taxon>
        <taxon>Hyphomicrobiales</taxon>
        <taxon>Rhizobiaceae</taxon>
        <taxon>Rhizobium/Agrobacterium group</taxon>
        <taxon>Rhizobium</taxon>
    </lineage>
</organism>
<dbReference type="PANTHER" id="PTHR43163">
    <property type="entry name" value="DIPEPTIDE TRANSPORT SYSTEM PERMEASE PROTEIN DPPB-RELATED"/>
    <property type="match status" value="1"/>
</dbReference>
<keyword evidence="3" id="KW-1003">Cell membrane</keyword>
<dbReference type="CDD" id="cd06261">
    <property type="entry name" value="TM_PBP2"/>
    <property type="match status" value="1"/>
</dbReference>
<dbReference type="PROSITE" id="PS50928">
    <property type="entry name" value="ABC_TM1"/>
    <property type="match status" value="1"/>
</dbReference>
<keyword evidence="10" id="KW-1185">Reference proteome</keyword>
<comment type="subcellular location">
    <subcellularLocation>
        <location evidence="1 7">Cell membrane</location>
        <topology evidence="1 7">Multi-pass membrane protein</topology>
    </subcellularLocation>
</comment>
<evidence type="ECO:0000256" key="7">
    <source>
        <dbReference type="RuleBase" id="RU363032"/>
    </source>
</evidence>
<evidence type="ECO:0000313" key="10">
    <source>
        <dbReference type="Proteomes" id="UP001172630"/>
    </source>
</evidence>
<feature type="transmembrane region" description="Helical" evidence="7">
    <location>
        <begin position="227"/>
        <end position="253"/>
    </location>
</feature>
<keyword evidence="2 7" id="KW-0813">Transport</keyword>
<feature type="transmembrane region" description="Helical" evidence="7">
    <location>
        <begin position="12"/>
        <end position="30"/>
    </location>
</feature>
<dbReference type="SUPFAM" id="SSF161098">
    <property type="entry name" value="MetI-like"/>
    <property type="match status" value="1"/>
</dbReference>
<evidence type="ECO:0000259" key="8">
    <source>
        <dbReference type="PROSITE" id="PS50928"/>
    </source>
</evidence>
<feature type="transmembrane region" description="Helical" evidence="7">
    <location>
        <begin position="273"/>
        <end position="296"/>
    </location>
</feature>
<evidence type="ECO:0000256" key="5">
    <source>
        <dbReference type="ARBA" id="ARBA00022989"/>
    </source>
</evidence>
<evidence type="ECO:0000313" key="9">
    <source>
        <dbReference type="EMBL" id="MDL2404212.1"/>
    </source>
</evidence>
<evidence type="ECO:0000256" key="4">
    <source>
        <dbReference type="ARBA" id="ARBA00022692"/>
    </source>
</evidence>
<feature type="transmembrane region" description="Helical" evidence="7">
    <location>
        <begin position="173"/>
        <end position="189"/>
    </location>
</feature>
<keyword evidence="4 7" id="KW-0812">Transmembrane</keyword>
<dbReference type="InterPro" id="IPR035906">
    <property type="entry name" value="MetI-like_sf"/>
</dbReference>
<dbReference type="Pfam" id="PF00528">
    <property type="entry name" value="BPD_transp_1"/>
    <property type="match status" value="1"/>
</dbReference>
<accession>A0ABT7K6H6</accession>
<feature type="transmembrane region" description="Helical" evidence="7">
    <location>
        <begin position="134"/>
        <end position="161"/>
    </location>
</feature>